<accession>A0A0A7EL84</accession>
<dbReference type="Proteomes" id="UP000030341">
    <property type="component" value="Chromosome 2"/>
</dbReference>
<dbReference type="eggNOG" id="ENOG50336YJ">
    <property type="taxonomic scope" value="Bacteria"/>
</dbReference>
<protein>
    <submittedName>
        <fullName evidence="2">Uncharacterized protein</fullName>
    </submittedName>
</protein>
<keyword evidence="1" id="KW-0812">Transmembrane</keyword>
<name>A0A0A7EL84_9GAMM</name>
<feature type="transmembrane region" description="Helical" evidence="1">
    <location>
        <begin position="208"/>
        <end position="229"/>
    </location>
</feature>
<dbReference type="AlphaFoldDB" id="A0A0A7EL84"/>
<reference evidence="2 3" key="1">
    <citation type="submission" date="2014-11" db="EMBL/GenBank/DDBJ databases">
        <title>Complete Genome Sequence of Pseudoalteromonas sp. Strain OCN003 Isolated from Kaneohe Bay, Oahu, Hawaii.</title>
        <authorList>
            <person name="Beurmann S."/>
            <person name="Videau P."/>
            <person name="Ushijima B."/>
            <person name="Smith A.M."/>
            <person name="Aeby G.S."/>
            <person name="Callahan S.M."/>
            <person name="Belcaid M."/>
        </authorList>
    </citation>
    <scope>NUCLEOTIDE SEQUENCE [LARGE SCALE GENOMIC DNA]</scope>
    <source>
        <strain evidence="2 3">OCN003</strain>
    </source>
</reference>
<feature type="transmembrane region" description="Helical" evidence="1">
    <location>
        <begin position="177"/>
        <end position="196"/>
    </location>
</feature>
<keyword evidence="1" id="KW-0472">Membrane</keyword>
<feature type="transmembrane region" description="Helical" evidence="1">
    <location>
        <begin position="75"/>
        <end position="95"/>
    </location>
</feature>
<dbReference type="HOGENOM" id="CLU_1137302_0_0_6"/>
<evidence type="ECO:0000313" key="3">
    <source>
        <dbReference type="Proteomes" id="UP000030341"/>
    </source>
</evidence>
<evidence type="ECO:0000313" key="2">
    <source>
        <dbReference type="EMBL" id="AIY67399.1"/>
    </source>
</evidence>
<gene>
    <name evidence="2" type="ORF">OM33_20425</name>
</gene>
<proteinExistence type="predicted"/>
<keyword evidence="3" id="KW-1185">Reference proteome</keyword>
<feature type="transmembrane region" description="Helical" evidence="1">
    <location>
        <begin position="142"/>
        <end position="165"/>
    </location>
</feature>
<dbReference type="RefSeq" id="WP_040136356.1">
    <property type="nucleotide sequence ID" value="NZ_CP009889.1"/>
</dbReference>
<dbReference type="OrthoDB" id="6287074at2"/>
<dbReference type="KEGG" id="pseo:OM33_20425"/>
<dbReference type="EMBL" id="CP009889">
    <property type="protein sequence ID" value="AIY67399.1"/>
    <property type="molecule type" value="Genomic_DNA"/>
</dbReference>
<organism evidence="2 3">
    <name type="scientific">Pseudoalteromonas piratica</name>
    <dbReference type="NCBI Taxonomy" id="1348114"/>
    <lineage>
        <taxon>Bacteria</taxon>
        <taxon>Pseudomonadati</taxon>
        <taxon>Pseudomonadota</taxon>
        <taxon>Gammaproteobacteria</taxon>
        <taxon>Alteromonadales</taxon>
        <taxon>Pseudoalteromonadaceae</taxon>
        <taxon>Pseudoalteromonas</taxon>
    </lineage>
</organism>
<evidence type="ECO:0000256" key="1">
    <source>
        <dbReference type="SAM" id="Phobius"/>
    </source>
</evidence>
<sequence>MANNNSTPPKFAAWLIERFTPKHHQDALLGDLYEEYFVLKEQNLSIANRWFWLQTYLSGKAAFNRLLTNAHVIKAFIFSIGLSVFTIIALLVMWLSSMDNVDGFSDGFWQSLLNGNIHLALLEGAFWSGTPEYIMKSTNEGIWQFIGLFIHLPALILASASLLAIHYLSKTAKLKSLILSSVALVLMPYLYGMFLLNNYDYAATQTGPILASMLLSVLYLVLPSCYVIAKRFRSEHTNIWQSDS</sequence>
<keyword evidence="1" id="KW-1133">Transmembrane helix</keyword>
<dbReference type="STRING" id="1348114.OM33_20425"/>